<feature type="domain" description="SHOCT" evidence="2">
    <location>
        <begin position="49"/>
        <end position="71"/>
    </location>
</feature>
<evidence type="ECO:0000313" key="3">
    <source>
        <dbReference type="EMBL" id="QLH05998.1"/>
    </source>
</evidence>
<reference evidence="3 4" key="1">
    <citation type="submission" date="2018-02" db="EMBL/GenBank/DDBJ databases">
        <title>Complete genome of Nitrosopumilus ureaphilus PS0.</title>
        <authorList>
            <person name="Qin W."/>
            <person name="Zheng Y."/>
            <person name="Stahl D.A."/>
        </authorList>
    </citation>
    <scope>NUCLEOTIDE SEQUENCE [LARGE SCALE GENOMIC DNA]</scope>
    <source>
        <strain evidence="3 4">PS0</strain>
    </source>
</reference>
<name>A0A7D5R5N7_9ARCH</name>
<dbReference type="EMBL" id="CP026995">
    <property type="protein sequence ID" value="QLH05998.1"/>
    <property type="molecule type" value="Genomic_DNA"/>
</dbReference>
<organism evidence="3 4">
    <name type="scientific">Nitrosopumilus ureiphilus</name>
    <dbReference type="NCBI Taxonomy" id="1470067"/>
    <lineage>
        <taxon>Archaea</taxon>
        <taxon>Nitrososphaerota</taxon>
        <taxon>Nitrososphaeria</taxon>
        <taxon>Nitrosopumilales</taxon>
        <taxon>Nitrosopumilaceae</taxon>
        <taxon>Nitrosopumilus</taxon>
    </lineage>
</organism>
<gene>
    <name evidence="3" type="ORF">C5F50_02090</name>
</gene>
<dbReference type="KEGG" id="nue:C5F50_02090"/>
<keyword evidence="1" id="KW-1133">Transmembrane helix</keyword>
<evidence type="ECO:0000259" key="2">
    <source>
        <dbReference type="Pfam" id="PF09851"/>
    </source>
</evidence>
<dbReference type="AlphaFoldDB" id="A0A7D5R5N7"/>
<keyword evidence="4" id="KW-1185">Reference proteome</keyword>
<sequence>MEMFSTLSNFIAGQEWMMIIIPIIILAVIGFIAVIKSISKRVPIGDKKRLDLLKDRLAKGEITKEEYDKLKGEFE</sequence>
<proteinExistence type="predicted"/>
<dbReference type="Proteomes" id="UP000509478">
    <property type="component" value="Chromosome"/>
</dbReference>
<accession>A0A7D5R5N7</accession>
<keyword evidence="1" id="KW-0812">Transmembrane</keyword>
<dbReference type="InterPro" id="IPR018649">
    <property type="entry name" value="SHOCT"/>
</dbReference>
<dbReference type="Pfam" id="PF09851">
    <property type="entry name" value="SHOCT"/>
    <property type="match status" value="1"/>
</dbReference>
<protein>
    <recommendedName>
        <fullName evidence="2">SHOCT domain-containing protein</fullName>
    </recommendedName>
</protein>
<feature type="transmembrane region" description="Helical" evidence="1">
    <location>
        <begin position="16"/>
        <end position="39"/>
    </location>
</feature>
<evidence type="ECO:0000256" key="1">
    <source>
        <dbReference type="SAM" id="Phobius"/>
    </source>
</evidence>
<evidence type="ECO:0000313" key="4">
    <source>
        <dbReference type="Proteomes" id="UP000509478"/>
    </source>
</evidence>
<keyword evidence="1" id="KW-0472">Membrane</keyword>